<dbReference type="PANTHER" id="PTHR47032:SF1">
    <property type="entry name" value="UDP-D-XYLOSE:L-FUCOSE ALPHA-1,3-D-XYLOSYLTRANSFERASE-RELATED"/>
    <property type="match status" value="1"/>
</dbReference>
<dbReference type="GO" id="GO:0016757">
    <property type="term" value="F:glycosyltransferase activity"/>
    <property type="evidence" value="ECO:0007669"/>
    <property type="project" value="TreeGrafter"/>
</dbReference>
<feature type="domain" description="Nucleotide-diphospho-sugar transferase" evidence="1">
    <location>
        <begin position="1"/>
        <end position="149"/>
    </location>
</feature>
<dbReference type="PANTHER" id="PTHR47032">
    <property type="entry name" value="UDP-D-XYLOSE:L-FUCOSE ALPHA-1,3-D-XYLOSYLTRANSFERASE-RELATED"/>
    <property type="match status" value="1"/>
</dbReference>
<dbReference type="InterPro" id="IPR052636">
    <property type="entry name" value="UDP-D-xylose:L-fucose_XylT"/>
</dbReference>
<dbReference type="InterPro" id="IPR005069">
    <property type="entry name" value="Nucl-diP-sugar_transferase"/>
</dbReference>
<protein>
    <recommendedName>
        <fullName evidence="1">Nucleotide-diphospho-sugar transferase domain-containing protein</fullName>
    </recommendedName>
</protein>
<organism evidence="2">
    <name type="scientific">Haptolina ericina</name>
    <dbReference type="NCBI Taxonomy" id="156174"/>
    <lineage>
        <taxon>Eukaryota</taxon>
        <taxon>Haptista</taxon>
        <taxon>Haptophyta</taxon>
        <taxon>Prymnesiophyceae</taxon>
        <taxon>Prymnesiales</taxon>
        <taxon>Prymnesiaceae</taxon>
        <taxon>Haptolina</taxon>
    </lineage>
</organism>
<dbReference type="EMBL" id="HBHX01015252">
    <property type="protein sequence ID" value="CAE0107885.1"/>
    <property type="molecule type" value="Transcribed_RNA"/>
</dbReference>
<reference evidence="2" key="1">
    <citation type="submission" date="2021-01" db="EMBL/GenBank/DDBJ databases">
        <authorList>
            <person name="Corre E."/>
            <person name="Pelletier E."/>
            <person name="Niang G."/>
            <person name="Scheremetjew M."/>
            <person name="Finn R."/>
            <person name="Kale V."/>
            <person name="Holt S."/>
            <person name="Cochrane G."/>
            <person name="Meng A."/>
            <person name="Brown T."/>
            <person name="Cohen L."/>
        </authorList>
    </citation>
    <scope>NUCLEOTIDE SEQUENCE</scope>
    <source>
        <strain evidence="2">CCMP281</strain>
    </source>
</reference>
<dbReference type="AlphaFoldDB" id="A0A7S3AKX1"/>
<gene>
    <name evidence="2" type="ORF">HERI1096_LOCUS8544</name>
</gene>
<evidence type="ECO:0000313" key="2">
    <source>
        <dbReference type="EMBL" id="CAE0107885.1"/>
    </source>
</evidence>
<name>A0A7S3AKX1_9EUKA</name>
<accession>A0A7S3AKX1</accession>
<proteinExistence type="predicted"/>
<evidence type="ECO:0000259" key="1">
    <source>
        <dbReference type="Pfam" id="PF03407"/>
    </source>
</evidence>
<dbReference type="Pfam" id="PF03407">
    <property type="entry name" value="Nucleotid_trans"/>
    <property type="match status" value="1"/>
</dbReference>
<sequence length="236" mass="27282">MVMQRPLWVLHLLQRNYETLQVDLDISWLIDPQPMFRSQAYASFDLLFQSEGGHGYNAGFYLARPSAGSLGILKKWTVDLTKQAGSKSFEEQHSLGRSLGHRNKSTPLLFAKLNISQFPNGKIWWQYRQPVDKRDAYVVHCNWNKGNKKGRFMRDNLWSLDEEDSRCRPSWDPYMRDCHRNCVGVRYCTPGKPCPRESCKALAHSMWHPMARIEAGCNATLPPKPLKLLAKPLKLH</sequence>
<dbReference type="GO" id="GO:0005794">
    <property type="term" value="C:Golgi apparatus"/>
    <property type="evidence" value="ECO:0007669"/>
    <property type="project" value="TreeGrafter"/>
</dbReference>